<protein>
    <recommendedName>
        <fullName evidence="5">SHSP domain-containing protein</fullName>
    </recommendedName>
</protein>
<organism evidence="6 7">
    <name type="scientific">Penstemon smallii</name>
    <dbReference type="NCBI Taxonomy" id="265156"/>
    <lineage>
        <taxon>Eukaryota</taxon>
        <taxon>Viridiplantae</taxon>
        <taxon>Streptophyta</taxon>
        <taxon>Embryophyta</taxon>
        <taxon>Tracheophyta</taxon>
        <taxon>Spermatophyta</taxon>
        <taxon>Magnoliopsida</taxon>
        <taxon>eudicotyledons</taxon>
        <taxon>Gunneridae</taxon>
        <taxon>Pentapetalae</taxon>
        <taxon>asterids</taxon>
        <taxon>lamiids</taxon>
        <taxon>Lamiales</taxon>
        <taxon>Plantaginaceae</taxon>
        <taxon>Cheloneae</taxon>
        <taxon>Penstemon</taxon>
    </lineage>
</organism>
<gene>
    <name evidence="6" type="ORF">ACJIZ3_005282</name>
</gene>
<dbReference type="AlphaFoldDB" id="A0ABD3S4J9"/>
<dbReference type="Pfam" id="PF00011">
    <property type="entry name" value="HSP20"/>
    <property type="match status" value="1"/>
</dbReference>
<evidence type="ECO:0000256" key="3">
    <source>
        <dbReference type="SAM" id="MobiDB-lite"/>
    </source>
</evidence>
<comment type="caution">
    <text evidence="6">The sequence shown here is derived from an EMBL/GenBank/DDBJ whole genome shotgun (WGS) entry which is preliminary data.</text>
</comment>
<comment type="similarity">
    <text evidence="1 2">Belongs to the small heat shock protein (HSP20) family.</text>
</comment>
<dbReference type="PROSITE" id="PS01031">
    <property type="entry name" value="SHSP"/>
    <property type="match status" value="1"/>
</dbReference>
<dbReference type="Proteomes" id="UP001634393">
    <property type="component" value="Unassembled WGS sequence"/>
</dbReference>
<evidence type="ECO:0000313" key="6">
    <source>
        <dbReference type="EMBL" id="KAL3819377.1"/>
    </source>
</evidence>
<feature type="transmembrane region" description="Helical" evidence="4">
    <location>
        <begin position="178"/>
        <end position="197"/>
    </location>
</feature>
<name>A0ABD3S4J9_9LAMI</name>
<evidence type="ECO:0000313" key="7">
    <source>
        <dbReference type="Proteomes" id="UP001634393"/>
    </source>
</evidence>
<dbReference type="CDD" id="cd06464">
    <property type="entry name" value="ACD_sHsps-like"/>
    <property type="match status" value="1"/>
</dbReference>
<dbReference type="EMBL" id="JBJXBP010000007">
    <property type="protein sequence ID" value="KAL3819377.1"/>
    <property type="molecule type" value="Genomic_DNA"/>
</dbReference>
<accession>A0ABD3S4J9</accession>
<keyword evidence="4" id="KW-0812">Transmembrane</keyword>
<reference evidence="6 7" key="1">
    <citation type="submission" date="2024-12" db="EMBL/GenBank/DDBJ databases">
        <title>The unique morphological basis and parallel evolutionary history of personate flowers in Penstemon.</title>
        <authorList>
            <person name="Depatie T.H."/>
            <person name="Wessinger C.A."/>
        </authorList>
    </citation>
    <scope>NUCLEOTIDE SEQUENCE [LARGE SCALE GENOMIC DNA]</scope>
    <source>
        <strain evidence="6">WTNN_2</strain>
        <tissue evidence="6">Leaf</tissue>
    </source>
</reference>
<proteinExistence type="inferred from homology"/>
<dbReference type="SUPFAM" id="SSF49764">
    <property type="entry name" value="HSP20-like chaperones"/>
    <property type="match status" value="1"/>
</dbReference>
<keyword evidence="4" id="KW-1133">Transmembrane helix</keyword>
<evidence type="ECO:0000256" key="1">
    <source>
        <dbReference type="PROSITE-ProRule" id="PRU00285"/>
    </source>
</evidence>
<feature type="region of interest" description="Disordered" evidence="3">
    <location>
        <begin position="111"/>
        <end position="138"/>
    </location>
</feature>
<dbReference type="Gene3D" id="2.60.40.790">
    <property type="match status" value="1"/>
</dbReference>
<evidence type="ECO:0000256" key="2">
    <source>
        <dbReference type="RuleBase" id="RU003616"/>
    </source>
</evidence>
<dbReference type="InterPro" id="IPR008978">
    <property type="entry name" value="HSP20-like_chaperone"/>
</dbReference>
<keyword evidence="7" id="KW-1185">Reference proteome</keyword>
<sequence length="201" mass="23234">MATSGDRRLDKKSSSLMFVAITPPHEWKEDDNSYYLCLTIPGFESENITINVDKYGHLVVRGHMQVSEHKFINFEETYELPQNSNIEDAGGQFQDEQIYCVIIPKQKEKTIRHKISTPKEEKTTSPPKKKQPVEKKPILTEDKVDSFHRYEDSEKPQESHPSKPHLQIITTENKKKKITFSVALVLILIVIAVPLIIKFHH</sequence>
<evidence type="ECO:0000259" key="5">
    <source>
        <dbReference type="PROSITE" id="PS01031"/>
    </source>
</evidence>
<keyword evidence="4" id="KW-0472">Membrane</keyword>
<feature type="domain" description="SHSP" evidence="5">
    <location>
        <begin position="16"/>
        <end position="120"/>
    </location>
</feature>
<evidence type="ECO:0000256" key="4">
    <source>
        <dbReference type="SAM" id="Phobius"/>
    </source>
</evidence>
<dbReference type="InterPro" id="IPR002068">
    <property type="entry name" value="A-crystallin/Hsp20_dom"/>
</dbReference>